<protein>
    <submittedName>
        <fullName evidence="1">Uncharacterized protein</fullName>
    </submittedName>
</protein>
<evidence type="ECO:0000313" key="2">
    <source>
        <dbReference type="Proteomes" id="UP001152798"/>
    </source>
</evidence>
<organism evidence="1 2">
    <name type="scientific">Nezara viridula</name>
    <name type="common">Southern green stink bug</name>
    <name type="synonym">Cimex viridulus</name>
    <dbReference type="NCBI Taxonomy" id="85310"/>
    <lineage>
        <taxon>Eukaryota</taxon>
        <taxon>Metazoa</taxon>
        <taxon>Ecdysozoa</taxon>
        <taxon>Arthropoda</taxon>
        <taxon>Hexapoda</taxon>
        <taxon>Insecta</taxon>
        <taxon>Pterygota</taxon>
        <taxon>Neoptera</taxon>
        <taxon>Paraneoptera</taxon>
        <taxon>Hemiptera</taxon>
        <taxon>Heteroptera</taxon>
        <taxon>Panheteroptera</taxon>
        <taxon>Pentatomomorpha</taxon>
        <taxon>Pentatomoidea</taxon>
        <taxon>Pentatomidae</taxon>
        <taxon>Pentatominae</taxon>
        <taxon>Nezara</taxon>
    </lineage>
</organism>
<reference evidence="1" key="1">
    <citation type="submission" date="2022-01" db="EMBL/GenBank/DDBJ databases">
        <authorList>
            <person name="King R."/>
        </authorList>
    </citation>
    <scope>NUCLEOTIDE SEQUENCE</scope>
</reference>
<accession>A0A9P0HG36</accession>
<keyword evidence="2" id="KW-1185">Reference proteome</keyword>
<evidence type="ECO:0000313" key="1">
    <source>
        <dbReference type="EMBL" id="CAH1401429.1"/>
    </source>
</evidence>
<dbReference type="AlphaFoldDB" id="A0A9P0HG36"/>
<gene>
    <name evidence="1" type="ORF">NEZAVI_LOCUS10453</name>
</gene>
<sequence length="93" mass="10770">MNGAIHDLQRFIVFLLSSEVSITLNSTRRSIGSFENKILCLISIMIWDRRTRAWKRRPNKELLTGKLISNHMKKTKMAWVCSSKPSTKKAVHN</sequence>
<dbReference type="Proteomes" id="UP001152798">
    <property type="component" value="Chromosome 5"/>
</dbReference>
<proteinExistence type="predicted"/>
<name>A0A9P0HG36_NEZVI</name>
<dbReference type="EMBL" id="OV725081">
    <property type="protein sequence ID" value="CAH1401429.1"/>
    <property type="molecule type" value="Genomic_DNA"/>
</dbReference>